<evidence type="ECO:0000313" key="1">
    <source>
        <dbReference type="EMBL" id="GII97467.1"/>
    </source>
</evidence>
<comment type="caution">
    <text evidence="1">The sequence shown here is derived from an EMBL/GenBank/DDBJ whole genome shotgun (WGS) entry which is preliminary data.</text>
</comment>
<accession>A0A919RQL1</accession>
<sequence>MTTDTFPGLTLDAPVALLPVRLETRFAAGNTLRIRVYPDQIHVDDHEPRLTSAELEAGKRYWTRLSADGSAEGVRSAWEALRADVGAHRATWVARLMEPPAGTLDFPDPTPVRPEDIRAATAAGLPTRWRLVMARGAVRHEEVFAHPVRPGLQLSPGPDLPPEGEGLPLPAGMKWMTDYAEAVSAGMAHTVDLTRVPAELRGGVDRLLVFGVREDGAQPGQDLLAELLENHAATGGLGLVAPGTPTNNTQSSPSGFASVPPPPVTWGDTAPAGDFTESARLTRALGVPGLGDAGGLAAARGTAVRAGAPTALMRVPGAGDDRYTAPGHLYAALFPATLGYFLRHMLTGRVSEQEIEAVAAHMSAFVRADGPLPALRVDTQPYGVLPVMALDAWNDRPGGPVPYGVRMMRLLRDHVWRPALAEVPRVPARPGHTPQEELFHVLGADAVARQGRVRPVYGGEYAAWAWRHRRVALADDSEGGVFARRRDLLRRLGLYGADADGDPPPIAHLVPALHRSFPLGAPLVGDDLSYLAALHAGFTPDDLRTEPGGPRPLLHRLLRFAVLAQYSIAAGIGDNPVRPEPREPELLGVREPDAPEGYWRRLDRTLPGHPPGVSVGRLLATRVLAAEPLNDGIAVRAEPLRRLRAEFAKVAAMPGADLARHLAAGLGLYAGRLDAWITSVAWQRLEAMRAAAPSRTHIGGYGWAVDLAPRGRPAPGGYVHAPSLAQATTASVLRSGWRARGTTEGADNTLAIDLTSRRARLAETLLDGVRQGSPLSALLGYRFERDLREHPDGTLARYLPAFRKAYPCKATLLQPSGRTEGEGTATVVDGLALARAAKAATIAWGTGGLPGAPADVAAVEDVLAVLADAVDAVGDALLAESVHHLVNGNADRASATLDAAARGQVPPPELDFLRTPRSGHAVTHRVVALMSHRADRPGGWPVNRTRNPRVALNPAGDALAASLLPMPYRASVHLLWDAPDGSRTIEAITNLGFLELSALDWLAMMPRPYHPVDGGELERRLTLLAWKNHKPAEVTEEWRLRFDYGRVAGYADRPHVMSVAEYLAQVDVVRRLLTGARPLVPADLDLPGAADELTAEDLQLKAAADAAMQSVTGALSALNGPDENTWREGLLRAAGLGVPDVVPPPAPADISALVAAARNHINDRIHLHFTAVHTFGPRTGKTPRQLRDHDLERLHAALGQDALPLIGGFTAPAQPAMLASFAASTALQGGDATAAADWLMKYARVRPGAGRLQEALTLADATRDIEPNVPQRPADVTGGLQVAQLPHADGDRWWGLPLPRPSGAPGNSRLSIVAYAPFPLEPGVPVCGMVVDEWTETIPASTATTGVAFEYDAPGAAAPQAVLLAVPPPVDGTHWTSELVRRTLEEALDLAMLRTVDHDALLEAGMPLPAVTLPFNLDGEAATTRLTDDVQKLGDPAPSWEI</sequence>
<dbReference type="EMBL" id="BOOW01000060">
    <property type="protein sequence ID" value="GII97467.1"/>
    <property type="molecule type" value="Genomic_DNA"/>
</dbReference>
<proteinExistence type="predicted"/>
<protein>
    <submittedName>
        <fullName evidence="1">Uncharacterized protein</fullName>
    </submittedName>
</protein>
<name>A0A919RQL1_9ACTN</name>
<reference evidence="1" key="1">
    <citation type="submission" date="2021-01" db="EMBL/GenBank/DDBJ databases">
        <title>Whole genome shotgun sequence of Sinosporangium siamense NBRC 109515.</title>
        <authorList>
            <person name="Komaki H."/>
            <person name="Tamura T."/>
        </authorList>
    </citation>
    <scope>NUCLEOTIDE SEQUENCE</scope>
    <source>
        <strain evidence="1">NBRC 109515</strain>
    </source>
</reference>
<organism evidence="1 2">
    <name type="scientific">Sinosporangium siamense</name>
    <dbReference type="NCBI Taxonomy" id="1367973"/>
    <lineage>
        <taxon>Bacteria</taxon>
        <taxon>Bacillati</taxon>
        <taxon>Actinomycetota</taxon>
        <taxon>Actinomycetes</taxon>
        <taxon>Streptosporangiales</taxon>
        <taxon>Streptosporangiaceae</taxon>
        <taxon>Sinosporangium</taxon>
    </lineage>
</organism>
<keyword evidence="2" id="KW-1185">Reference proteome</keyword>
<dbReference type="RefSeq" id="WP_204033588.1">
    <property type="nucleotide sequence ID" value="NZ_BOOW01000060.1"/>
</dbReference>
<gene>
    <name evidence="1" type="ORF">Ssi02_76980</name>
</gene>
<evidence type="ECO:0000313" key="2">
    <source>
        <dbReference type="Proteomes" id="UP000606172"/>
    </source>
</evidence>
<dbReference type="Proteomes" id="UP000606172">
    <property type="component" value="Unassembled WGS sequence"/>
</dbReference>